<protein>
    <submittedName>
        <fullName evidence="1">Uncharacterized protein</fullName>
    </submittedName>
</protein>
<evidence type="ECO:0000313" key="1">
    <source>
        <dbReference type="EMBL" id="CAB4031865.1"/>
    </source>
</evidence>
<gene>
    <name evidence="1" type="ORF">PACLA_8A086514</name>
</gene>
<organism evidence="1 2">
    <name type="scientific">Paramuricea clavata</name>
    <name type="common">Red gorgonian</name>
    <name type="synonym">Violescent sea-whip</name>
    <dbReference type="NCBI Taxonomy" id="317549"/>
    <lineage>
        <taxon>Eukaryota</taxon>
        <taxon>Metazoa</taxon>
        <taxon>Cnidaria</taxon>
        <taxon>Anthozoa</taxon>
        <taxon>Octocorallia</taxon>
        <taxon>Malacalcyonacea</taxon>
        <taxon>Plexauridae</taxon>
        <taxon>Paramuricea</taxon>
    </lineage>
</organism>
<proteinExistence type="predicted"/>
<comment type="caution">
    <text evidence="1">The sequence shown here is derived from an EMBL/GenBank/DDBJ whole genome shotgun (WGS) entry which is preliminary data.</text>
</comment>
<dbReference type="EMBL" id="CACRXK020017948">
    <property type="protein sequence ID" value="CAB4031865.1"/>
    <property type="molecule type" value="Genomic_DNA"/>
</dbReference>
<name>A0A7D9LFD2_PARCT</name>
<evidence type="ECO:0000313" key="2">
    <source>
        <dbReference type="Proteomes" id="UP001152795"/>
    </source>
</evidence>
<reference evidence="1" key="1">
    <citation type="submission" date="2020-04" db="EMBL/GenBank/DDBJ databases">
        <authorList>
            <person name="Alioto T."/>
            <person name="Alioto T."/>
            <person name="Gomez Garrido J."/>
        </authorList>
    </citation>
    <scope>NUCLEOTIDE SEQUENCE</scope>
    <source>
        <strain evidence="1">A484AB</strain>
    </source>
</reference>
<keyword evidence="2" id="KW-1185">Reference proteome</keyword>
<sequence length="170" mass="19080">MADNANNEAMLLFFIVAFSGVLSLNTSRDINMVEYPEPIKMTILGEKLELQWKYQVNKSGNNNWKISLYEYNYNSGTKTKILALLQSGITISNPNYLALGLRKLNMELSYDKAEISIPNTTFDDSTTGYGIIFQASDGNGAEGYFEKFTEINIVGTCKLTINECNLKRIS</sequence>
<accession>A0A7D9LFD2</accession>
<dbReference type="Proteomes" id="UP001152795">
    <property type="component" value="Unassembled WGS sequence"/>
</dbReference>
<dbReference type="AlphaFoldDB" id="A0A7D9LFD2"/>